<sequence>MSPEIMKRYIRLRTTHEIWTALPKLSMMEDESQLFALNQRAFSTKLVGRPLSTYYEDLIENFQELDHRDNIKMKDPDDVSAFKKSGLRGCQRVELESSDRFLVSSSSIVGVSSRARRAYTDRARARARDLCNELELELELSLSSLTRVVRRRNNGKRGRAQADGD</sequence>
<reference evidence="1" key="2">
    <citation type="journal article" date="2024" name="Plant">
        <title>Genomic evolution and insights into agronomic trait innovations of Sesamum species.</title>
        <authorList>
            <person name="Miao H."/>
            <person name="Wang L."/>
            <person name="Qu L."/>
            <person name="Liu H."/>
            <person name="Sun Y."/>
            <person name="Le M."/>
            <person name="Wang Q."/>
            <person name="Wei S."/>
            <person name="Zheng Y."/>
            <person name="Lin W."/>
            <person name="Duan Y."/>
            <person name="Cao H."/>
            <person name="Xiong S."/>
            <person name="Wang X."/>
            <person name="Wei L."/>
            <person name="Li C."/>
            <person name="Ma Q."/>
            <person name="Ju M."/>
            <person name="Zhao R."/>
            <person name="Li G."/>
            <person name="Mu C."/>
            <person name="Tian Q."/>
            <person name="Mei H."/>
            <person name="Zhang T."/>
            <person name="Gao T."/>
            <person name="Zhang H."/>
        </authorList>
    </citation>
    <scope>NUCLEOTIDE SEQUENCE</scope>
    <source>
        <strain evidence="1">K16</strain>
    </source>
</reference>
<organism evidence="1 2">
    <name type="scientific">Sesamum angolense</name>
    <dbReference type="NCBI Taxonomy" id="2727404"/>
    <lineage>
        <taxon>Eukaryota</taxon>
        <taxon>Viridiplantae</taxon>
        <taxon>Streptophyta</taxon>
        <taxon>Embryophyta</taxon>
        <taxon>Tracheophyta</taxon>
        <taxon>Spermatophyta</taxon>
        <taxon>Magnoliopsida</taxon>
        <taxon>eudicotyledons</taxon>
        <taxon>Gunneridae</taxon>
        <taxon>Pentapetalae</taxon>
        <taxon>asterids</taxon>
        <taxon>lamiids</taxon>
        <taxon>Lamiales</taxon>
        <taxon>Pedaliaceae</taxon>
        <taxon>Sesamum</taxon>
    </lineage>
</organism>
<keyword evidence="2" id="KW-1185">Reference proteome</keyword>
<evidence type="ECO:0000313" key="1">
    <source>
        <dbReference type="EMBL" id="KAK4400849.1"/>
    </source>
</evidence>
<dbReference type="Proteomes" id="UP001289374">
    <property type="component" value="Unassembled WGS sequence"/>
</dbReference>
<accession>A0AAE2BX07</accession>
<comment type="caution">
    <text evidence="1">The sequence shown here is derived from an EMBL/GenBank/DDBJ whole genome shotgun (WGS) entry which is preliminary data.</text>
</comment>
<name>A0AAE2BX07_9LAMI</name>
<dbReference type="AlphaFoldDB" id="A0AAE2BX07"/>
<protein>
    <submittedName>
        <fullName evidence="1">Uncharacterized protein</fullName>
    </submittedName>
</protein>
<proteinExistence type="predicted"/>
<evidence type="ECO:0000313" key="2">
    <source>
        <dbReference type="Proteomes" id="UP001289374"/>
    </source>
</evidence>
<gene>
    <name evidence="1" type="ORF">Sango_1191000</name>
</gene>
<dbReference type="EMBL" id="JACGWL010000006">
    <property type="protein sequence ID" value="KAK4400849.1"/>
    <property type="molecule type" value="Genomic_DNA"/>
</dbReference>
<reference evidence="1" key="1">
    <citation type="submission" date="2020-06" db="EMBL/GenBank/DDBJ databases">
        <authorList>
            <person name="Li T."/>
            <person name="Hu X."/>
            <person name="Zhang T."/>
            <person name="Song X."/>
            <person name="Zhang H."/>
            <person name="Dai N."/>
            <person name="Sheng W."/>
            <person name="Hou X."/>
            <person name="Wei L."/>
        </authorList>
    </citation>
    <scope>NUCLEOTIDE SEQUENCE</scope>
    <source>
        <strain evidence="1">K16</strain>
        <tissue evidence="1">Leaf</tissue>
    </source>
</reference>